<dbReference type="PIRSF" id="PIRSF000505">
    <property type="entry name" value="EPSPS"/>
    <property type="match status" value="1"/>
</dbReference>
<evidence type="ECO:0000256" key="3">
    <source>
        <dbReference type="ARBA" id="ARBA00022490"/>
    </source>
</evidence>
<feature type="binding site" evidence="8">
    <location>
        <position position="168"/>
    </location>
    <ligand>
        <name>3-phosphoshikimate</name>
        <dbReference type="ChEBI" id="CHEBI:145989"/>
    </ligand>
</feature>
<dbReference type="SUPFAM" id="SSF55205">
    <property type="entry name" value="EPT/RTPC-like"/>
    <property type="match status" value="1"/>
</dbReference>
<dbReference type="GO" id="GO:0008652">
    <property type="term" value="P:amino acid biosynthetic process"/>
    <property type="evidence" value="ECO:0007669"/>
    <property type="project" value="UniProtKB-KW"/>
</dbReference>
<feature type="binding site" evidence="8">
    <location>
        <position position="121"/>
    </location>
    <ligand>
        <name>phosphoenolpyruvate</name>
        <dbReference type="ChEBI" id="CHEBI:58702"/>
    </ligand>
</feature>
<dbReference type="Pfam" id="PF00275">
    <property type="entry name" value="EPSP_synthase"/>
    <property type="match status" value="1"/>
</dbReference>
<dbReference type="EC" id="2.5.1.19" evidence="8"/>
<proteinExistence type="inferred from homology"/>
<evidence type="ECO:0000256" key="5">
    <source>
        <dbReference type="ARBA" id="ARBA00022679"/>
    </source>
</evidence>
<dbReference type="OrthoDB" id="9809920at2"/>
<feature type="binding site" evidence="8">
    <location>
        <position position="341"/>
    </location>
    <ligand>
        <name>3-phosphoshikimate</name>
        <dbReference type="ChEBI" id="CHEBI:145989"/>
    </ligand>
</feature>
<organism evidence="10 11">
    <name type="scientific">Caloramator mitchellensis</name>
    <dbReference type="NCBI Taxonomy" id="908809"/>
    <lineage>
        <taxon>Bacteria</taxon>
        <taxon>Bacillati</taxon>
        <taxon>Bacillota</taxon>
        <taxon>Clostridia</taxon>
        <taxon>Eubacteriales</taxon>
        <taxon>Clostridiaceae</taxon>
        <taxon>Caloramator</taxon>
    </lineage>
</organism>
<dbReference type="PANTHER" id="PTHR21090">
    <property type="entry name" value="AROM/DEHYDROQUINATE SYNTHASE"/>
    <property type="match status" value="1"/>
</dbReference>
<gene>
    <name evidence="8 10" type="primary">aroA</name>
    <name evidence="10" type="ORF">ABG79_01535</name>
</gene>
<feature type="binding site" evidence="8">
    <location>
        <position position="21"/>
    </location>
    <ligand>
        <name>phosphoenolpyruvate</name>
        <dbReference type="ChEBI" id="CHEBI:58702"/>
    </ligand>
</feature>
<comment type="function">
    <text evidence="8">Catalyzes the transfer of the enolpyruvyl moiety of phosphoenolpyruvate (PEP) to the 5-hydroxyl of shikimate-3-phosphate (S3P) to produce enolpyruvyl shikimate-3-phosphate and inorganic phosphate.</text>
</comment>
<dbReference type="InterPro" id="IPR001986">
    <property type="entry name" value="Enolpyruvate_Tfrase_dom"/>
</dbReference>
<comment type="catalytic activity">
    <reaction evidence="7">
        <text>3-phosphoshikimate + phosphoenolpyruvate = 5-O-(1-carboxyvinyl)-3-phosphoshikimate + phosphate</text>
        <dbReference type="Rhea" id="RHEA:21256"/>
        <dbReference type="ChEBI" id="CHEBI:43474"/>
        <dbReference type="ChEBI" id="CHEBI:57701"/>
        <dbReference type="ChEBI" id="CHEBI:58702"/>
        <dbReference type="ChEBI" id="CHEBI:145989"/>
        <dbReference type="EC" id="2.5.1.19"/>
    </reaction>
    <physiologicalReaction direction="left-to-right" evidence="7">
        <dbReference type="Rhea" id="RHEA:21257"/>
    </physiologicalReaction>
</comment>
<evidence type="ECO:0000256" key="4">
    <source>
        <dbReference type="ARBA" id="ARBA00022605"/>
    </source>
</evidence>
<comment type="pathway">
    <text evidence="1 8">Metabolic intermediate biosynthesis; chorismate biosynthesis; chorismate from D-erythrose 4-phosphate and phosphoenolpyruvate: step 6/7.</text>
</comment>
<dbReference type="NCBIfam" id="TIGR01356">
    <property type="entry name" value="aroA"/>
    <property type="match status" value="1"/>
</dbReference>
<dbReference type="FunFam" id="3.65.10.10:FF:000005">
    <property type="entry name" value="3-phosphoshikimate 1-carboxyvinyltransferase"/>
    <property type="match status" value="1"/>
</dbReference>
<evidence type="ECO:0000256" key="2">
    <source>
        <dbReference type="ARBA" id="ARBA00009948"/>
    </source>
</evidence>
<keyword evidence="5 8" id="KW-0808">Transferase</keyword>
<feature type="binding site" evidence="8">
    <location>
        <position position="93"/>
    </location>
    <ligand>
        <name>phosphoenolpyruvate</name>
        <dbReference type="ChEBI" id="CHEBI:58702"/>
    </ligand>
</feature>
<comment type="subunit">
    <text evidence="8">Monomer.</text>
</comment>
<name>A0A0R3JSV4_CALMK</name>
<feature type="binding site" evidence="8">
    <location>
        <position position="314"/>
    </location>
    <ligand>
        <name>3-phosphoshikimate</name>
        <dbReference type="ChEBI" id="CHEBI:145989"/>
    </ligand>
</feature>
<dbReference type="UniPathway" id="UPA00053">
    <property type="reaction ID" value="UER00089"/>
</dbReference>
<dbReference type="CDD" id="cd01556">
    <property type="entry name" value="EPSP_synthase"/>
    <property type="match status" value="1"/>
</dbReference>
<dbReference type="GO" id="GO:0005737">
    <property type="term" value="C:cytoplasm"/>
    <property type="evidence" value="ECO:0007669"/>
    <property type="project" value="UniProtKB-SubCell"/>
</dbReference>
<feature type="binding site" evidence="8">
    <location>
        <position position="166"/>
    </location>
    <ligand>
        <name>3-phosphoshikimate</name>
        <dbReference type="ChEBI" id="CHEBI:145989"/>
    </ligand>
</feature>
<keyword evidence="4 8" id="KW-0028">Amino-acid biosynthesis</keyword>
<feature type="active site" description="Proton acceptor" evidence="8">
    <location>
        <position position="314"/>
    </location>
</feature>
<dbReference type="PATRIC" id="fig|908809.3.peg.1539"/>
<evidence type="ECO:0000256" key="8">
    <source>
        <dbReference type="HAMAP-Rule" id="MF_00210"/>
    </source>
</evidence>
<comment type="subcellular location">
    <subcellularLocation>
        <location evidence="8">Cytoplasm</location>
    </subcellularLocation>
</comment>
<dbReference type="GO" id="GO:0003866">
    <property type="term" value="F:3-phosphoshikimate 1-carboxyvinyltransferase activity"/>
    <property type="evidence" value="ECO:0007669"/>
    <property type="project" value="UniProtKB-UniRule"/>
</dbReference>
<comment type="similarity">
    <text evidence="2 8">Belongs to the EPSP synthase family.</text>
</comment>
<evidence type="ECO:0000313" key="10">
    <source>
        <dbReference type="EMBL" id="KRQ86552.1"/>
    </source>
</evidence>
<dbReference type="PANTHER" id="PTHR21090:SF5">
    <property type="entry name" value="PENTAFUNCTIONAL AROM POLYPEPTIDE"/>
    <property type="match status" value="1"/>
</dbReference>
<feature type="domain" description="Enolpyruvate transferase" evidence="9">
    <location>
        <begin position="7"/>
        <end position="423"/>
    </location>
</feature>
<sequence length="434" mass="47894">MDLISNKSNELKGEVKLPGDKSISHRAAIILPLCHGDAVVNNFLFAEDTVNTLNVMKMLNARIKIRENGIHINSNGINGLKKANKLLYVGNSGTSIRLLSGLLSALDGKFVLYGDNSLQKRPMKRIIKPLNLMGARIKSLYDNDLAPLIIDGGRLKGIEYNMEVPSAQVKSALLLAGLFAEGKTAVEEIQKTRDHTERMLKFLGADISIEDNIINIKSGNYLLAKDIDIPGDISSAAFIIAAAALTENSEIIIHDVLLNETRTGFIDIFKMMGGEIEIIQHGISNNEPTGSIIIKSSKLRGIKISDEFIPRLIDEIPLISVLAAFADGETIIHDAKELRYKESDRIKSIIHNLNIMGTHVEEFEDGMLIRGNTYTKKDEYNFESFDDHRIAMAFSLVGLILGNTKVIGCENVRTSFPEFVQILASLGAKIYSIY</sequence>
<feature type="binding site" evidence="8">
    <location>
        <position position="22"/>
    </location>
    <ligand>
        <name>3-phosphoshikimate</name>
        <dbReference type="ChEBI" id="CHEBI:145989"/>
    </ligand>
</feature>
<dbReference type="Proteomes" id="UP000052015">
    <property type="component" value="Unassembled WGS sequence"/>
</dbReference>
<dbReference type="Gene3D" id="3.65.10.10">
    <property type="entry name" value="Enolpyruvate transferase domain"/>
    <property type="match status" value="2"/>
</dbReference>
<evidence type="ECO:0000256" key="7">
    <source>
        <dbReference type="ARBA" id="ARBA00044633"/>
    </source>
</evidence>
<accession>A0A0R3JSV4</accession>
<dbReference type="HAMAP" id="MF_00210">
    <property type="entry name" value="EPSP_synth"/>
    <property type="match status" value="1"/>
</dbReference>
<evidence type="ECO:0000259" key="9">
    <source>
        <dbReference type="Pfam" id="PF00275"/>
    </source>
</evidence>
<dbReference type="InterPro" id="IPR006264">
    <property type="entry name" value="EPSP_synthase"/>
</dbReference>
<evidence type="ECO:0000256" key="1">
    <source>
        <dbReference type="ARBA" id="ARBA00004811"/>
    </source>
</evidence>
<dbReference type="GO" id="GO:0009073">
    <property type="term" value="P:aromatic amino acid family biosynthetic process"/>
    <property type="evidence" value="ECO:0007669"/>
    <property type="project" value="UniProtKB-KW"/>
</dbReference>
<comment type="caution">
    <text evidence="10">The sequence shown here is derived from an EMBL/GenBank/DDBJ whole genome shotgun (WGS) entry which is preliminary data.</text>
</comment>
<dbReference type="PROSITE" id="PS00104">
    <property type="entry name" value="EPSP_SYNTHASE_1"/>
    <property type="match status" value="1"/>
</dbReference>
<dbReference type="InterPro" id="IPR036968">
    <property type="entry name" value="Enolpyruvate_Tfrase_sf"/>
</dbReference>
<keyword evidence="3 8" id="KW-0963">Cytoplasm</keyword>
<protein>
    <recommendedName>
        <fullName evidence="8">3-phosphoshikimate 1-carboxyvinyltransferase</fullName>
        <ecNumber evidence="8">2.5.1.19</ecNumber>
    </recommendedName>
    <alternativeName>
        <fullName evidence="8">5-enolpyruvylshikimate-3-phosphate synthase</fullName>
        <shortName evidence="8">EPSP synthase</shortName>
        <shortName evidence="8">EPSPS</shortName>
    </alternativeName>
</protein>
<feature type="binding site" evidence="8">
    <location>
        <position position="389"/>
    </location>
    <ligand>
        <name>phosphoenolpyruvate</name>
        <dbReference type="ChEBI" id="CHEBI:58702"/>
    </ligand>
</feature>
<comment type="caution">
    <text evidence="8">Lacks conserved residue(s) required for the propagation of feature annotation.</text>
</comment>
<dbReference type="InterPro" id="IPR013792">
    <property type="entry name" value="RNA3'P_cycl/enolpyr_Trfase_a/b"/>
</dbReference>
<feature type="binding site" evidence="8">
    <location>
        <position position="168"/>
    </location>
    <ligand>
        <name>phosphoenolpyruvate</name>
        <dbReference type="ChEBI" id="CHEBI:58702"/>
    </ligand>
</feature>
<dbReference type="STRING" id="908809.ABG79_01535"/>
<dbReference type="GO" id="GO:0009423">
    <property type="term" value="P:chorismate biosynthetic process"/>
    <property type="evidence" value="ECO:0007669"/>
    <property type="project" value="UniProtKB-UniRule"/>
</dbReference>
<evidence type="ECO:0000256" key="6">
    <source>
        <dbReference type="ARBA" id="ARBA00023141"/>
    </source>
</evidence>
<dbReference type="InterPro" id="IPR023193">
    <property type="entry name" value="EPSP_synthase_CS"/>
</dbReference>
<dbReference type="AlphaFoldDB" id="A0A0R3JSV4"/>
<feature type="binding site" evidence="8">
    <location>
        <position position="21"/>
    </location>
    <ligand>
        <name>3-phosphoshikimate</name>
        <dbReference type="ChEBI" id="CHEBI:145989"/>
    </ligand>
</feature>
<dbReference type="EMBL" id="LKHP01000008">
    <property type="protein sequence ID" value="KRQ86552.1"/>
    <property type="molecule type" value="Genomic_DNA"/>
</dbReference>
<dbReference type="RefSeq" id="WP_057978768.1">
    <property type="nucleotide sequence ID" value="NZ_LKHP01000008.1"/>
</dbReference>
<evidence type="ECO:0000313" key="11">
    <source>
        <dbReference type="Proteomes" id="UP000052015"/>
    </source>
</evidence>
<dbReference type="PROSITE" id="PS00885">
    <property type="entry name" value="EPSP_SYNTHASE_2"/>
    <property type="match status" value="1"/>
</dbReference>
<reference evidence="10 11" key="1">
    <citation type="submission" date="2015-09" db="EMBL/GenBank/DDBJ databases">
        <title>Draft genome sequence of a Caloramator mitchellensis, a moderate thermophile from the Great Artesian Basin of Australia.</title>
        <authorList>
            <person name="Patel B.K."/>
        </authorList>
    </citation>
    <scope>NUCLEOTIDE SEQUENCE [LARGE SCALE GENOMIC DNA]</scope>
    <source>
        <strain evidence="10 11">VF08</strain>
    </source>
</reference>
<feature type="binding site" evidence="8">
    <location>
        <position position="345"/>
    </location>
    <ligand>
        <name>phosphoenolpyruvate</name>
        <dbReference type="ChEBI" id="CHEBI:58702"/>
    </ligand>
</feature>
<keyword evidence="11" id="KW-1185">Reference proteome</keyword>
<keyword evidence="6 8" id="KW-0057">Aromatic amino acid biosynthesis</keyword>
<feature type="binding site" evidence="8">
    <location>
        <position position="26"/>
    </location>
    <ligand>
        <name>3-phosphoshikimate</name>
        <dbReference type="ChEBI" id="CHEBI:145989"/>
    </ligand>
</feature>